<comment type="caution">
    <text evidence="1">The sequence shown here is derived from an EMBL/GenBank/DDBJ whole genome shotgun (WGS) entry which is preliminary data.</text>
</comment>
<gene>
    <name evidence="1" type="ORF">I7V36_13400</name>
</gene>
<protein>
    <submittedName>
        <fullName evidence="1">DndE family protein</fullName>
    </submittedName>
</protein>
<name>A0ABD4L2Z8_9GAMM</name>
<dbReference type="RefSeq" id="WP_198058112.1">
    <property type="nucleotide sequence ID" value="NZ_JAEDAF010000012.1"/>
</dbReference>
<dbReference type="InterPro" id="IPR014969">
    <property type="entry name" value="DNA_S_DndE"/>
</dbReference>
<proteinExistence type="predicted"/>
<reference evidence="1 2" key="1">
    <citation type="submission" date="2020-12" db="EMBL/GenBank/DDBJ databases">
        <title>Draft genome sequence of Halomonas pacifica strain CARE-V15.</title>
        <authorList>
            <person name="Vignesh N."/>
            <person name="Thabitha A."/>
            <person name="Saravanan R."/>
            <person name="Manigandan V."/>
        </authorList>
    </citation>
    <scope>NUCLEOTIDE SEQUENCE [LARGE SCALE GENOMIC DNA]</scope>
    <source>
        <strain evidence="1 2">CARE-V15</strain>
    </source>
</reference>
<dbReference type="Pfam" id="PF08870">
    <property type="entry name" value="DndE"/>
    <property type="match status" value="1"/>
</dbReference>
<dbReference type="Gene3D" id="1.10.1220.160">
    <property type="entry name" value="DNA sulphur modification protein DndE"/>
    <property type="match status" value="1"/>
</dbReference>
<dbReference type="Proteomes" id="UP000651738">
    <property type="component" value="Unassembled WGS sequence"/>
</dbReference>
<evidence type="ECO:0000313" key="1">
    <source>
        <dbReference type="EMBL" id="MBH8581095.1"/>
    </source>
</evidence>
<dbReference type="InterPro" id="IPR038472">
    <property type="entry name" value="DndE_sf"/>
</dbReference>
<dbReference type="AlphaFoldDB" id="A0ABD4L2Z8"/>
<accession>A0ABD4L2Z8</accession>
<organism evidence="1 2">
    <name type="scientific">Bisbaumannia pacifica</name>
    <dbReference type="NCBI Taxonomy" id="77098"/>
    <lineage>
        <taxon>Bacteria</taxon>
        <taxon>Pseudomonadati</taxon>
        <taxon>Pseudomonadota</taxon>
        <taxon>Gammaproteobacteria</taxon>
        <taxon>Oceanospirillales</taxon>
        <taxon>Halomonadaceae</taxon>
        <taxon>Bisbaumannia</taxon>
    </lineage>
</organism>
<evidence type="ECO:0000313" key="2">
    <source>
        <dbReference type="Proteomes" id="UP000651738"/>
    </source>
</evidence>
<sequence length="102" mass="11527">MLPDKKISLTKKAEDKLKRIKQTTGENVNQLANERFFTSLEKGVILSNREKERPAMGDIKLEKSAWLGDCQSVVEAALKRLYPNVTKDEAAILWALHIESTS</sequence>
<dbReference type="EMBL" id="JAEDAF010000012">
    <property type="protein sequence ID" value="MBH8581095.1"/>
    <property type="molecule type" value="Genomic_DNA"/>
</dbReference>